<evidence type="ECO:0000259" key="9">
    <source>
        <dbReference type="Pfam" id="PF01336"/>
    </source>
</evidence>
<dbReference type="Gene3D" id="1.10.150.870">
    <property type="match status" value="1"/>
</dbReference>
<dbReference type="Proteomes" id="UP000823913">
    <property type="component" value="Unassembled WGS sequence"/>
</dbReference>
<evidence type="ECO:0000256" key="8">
    <source>
        <dbReference type="ARBA" id="ARBA00049244"/>
    </source>
</evidence>
<dbReference type="GO" id="GO:0006260">
    <property type="term" value="P:DNA replication"/>
    <property type="evidence" value="ECO:0007669"/>
    <property type="project" value="UniProtKB-KW"/>
</dbReference>
<dbReference type="GO" id="GO:0005737">
    <property type="term" value="C:cytoplasm"/>
    <property type="evidence" value="ECO:0007669"/>
    <property type="project" value="UniProtKB-SubCell"/>
</dbReference>
<organism evidence="13 14">
    <name type="scientific">Candidatus Coproplasma avicola</name>
    <dbReference type="NCBI Taxonomy" id="2840744"/>
    <lineage>
        <taxon>Bacteria</taxon>
        <taxon>Bacillati</taxon>
        <taxon>Bacillota</taxon>
        <taxon>Clostridia</taxon>
        <taxon>Eubacteriales</taxon>
        <taxon>Candidatus Coproplasma</taxon>
    </lineage>
</organism>
<name>A0A9D1E649_9FIRM</name>
<keyword evidence="6" id="KW-0235">DNA replication</keyword>
<dbReference type="GO" id="GO:0003887">
    <property type="term" value="F:DNA-directed DNA polymerase activity"/>
    <property type="evidence" value="ECO:0007669"/>
    <property type="project" value="UniProtKB-KW"/>
</dbReference>
<evidence type="ECO:0000259" key="10">
    <source>
        <dbReference type="Pfam" id="PF07733"/>
    </source>
</evidence>
<dbReference type="PANTHER" id="PTHR32294">
    <property type="entry name" value="DNA POLYMERASE III SUBUNIT ALPHA"/>
    <property type="match status" value="1"/>
</dbReference>
<keyword evidence="7" id="KW-0239">DNA-directed DNA polymerase</keyword>
<reference evidence="13" key="1">
    <citation type="submission" date="2020-10" db="EMBL/GenBank/DDBJ databases">
        <authorList>
            <person name="Gilroy R."/>
        </authorList>
    </citation>
    <scope>NUCLEOTIDE SEQUENCE</scope>
    <source>
        <strain evidence="13">ChiW16-3235</strain>
    </source>
</reference>
<reference evidence="13" key="2">
    <citation type="journal article" date="2021" name="PeerJ">
        <title>Extensive microbial diversity within the chicken gut microbiome revealed by metagenomics and culture.</title>
        <authorList>
            <person name="Gilroy R."/>
            <person name="Ravi A."/>
            <person name="Getino M."/>
            <person name="Pursley I."/>
            <person name="Horton D.L."/>
            <person name="Alikhan N.F."/>
            <person name="Baker D."/>
            <person name="Gharbi K."/>
            <person name="Hall N."/>
            <person name="Watson M."/>
            <person name="Adriaenssens E.M."/>
            <person name="Foster-Nyarko E."/>
            <person name="Jarju S."/>
            <person name="Secka A."/>
            <person name="Antonio M."/>
            <person name="Oren A."/>
            <person name="Chaudhuri R.R."/>
            <person name="La Ragione R."/>
            <person name="Hildebrand F."/>
            <person name="Pallen M.J."/>
        </authorList>
    </citation>
    <scope>NUCLEOTIDE SEQUENCE</scope>
    <source>
        <strain evidence="13">ChiW16-3235</strain>
    </source>
</reference>
<feature type="domain" description="Bacterial DNA polymerase III alpha subunit NTPase" evidence="10">
    <location>
        <begin position="103"/>
        <end position="389"/>
    </location>
</feature>
<dbReference type="InterPro" id="IPR029460">
    <property type="entry name" value="DNAPol_HHH"/>
</dbReference>
<evidence type="ECO:0000313" key="13">
    <source>
        <dbReference type="EMBL" id="HIR67098.1"/>
    </source>
</evidence>
<comment type="caution">
    <text evidence="13">The sequence shown here is derived from an EMBL/GenBank/DDBJ whole genome shotgun (WGS) entry which is preliminary data.</text>
</comment>
<evidence type="ECO:0000256" key="1">
    <source>
        <dbReference type="ARBA" id="ARBA00004496"/>
    </source>
</evidence>
<gene>
    <name evidence="13" type="primary">dnaE</name>
    <name evidence="13" type="ORF">IAB94_03495</name>
</gene>
<dbReference type="CDD" id="cd04485">
    <property type="entry name" value="DnaE_OBF"/>
    <property type="match status" value="1"/>
</dbReference>
<dbReference type="NCBIfam" id="TIGR00594">
    <property type="entry name" value="polc"/>
    <property type="match status" value="1"/>
</dbReference>
<proteinExistence type="inferred from homology"/>
<comment type="similarity">
    <text evidence="2">Belongs to the DNA polymerase type-C family. DnaE subfamily.</text>
</comment>
<comment type="subcellular location">
    <subcellularLocation>
        <location evidence="1">Cytoplasm</location>
    </subcellularLocation>
</comment>
<protein>
    <recommendedName>
        <fullName evidence="3">DNA-directed DNA polymerase</fullName>
        <ecNumber evidence="3">2.7.7.7</ecNumber>
    </recommendedName>
</protein>
<dbReference type="InterPro" id="IPR041931">
    <property type="entry name" value="DNA_pol3_alpha_thumb_dom"/>
</dbReference>
<dbReference type="Pfam" id="PF07733">
    <property type="entry name" value="DNA_pol3_alpha"/>
    <property type="match status" value="1"/>
</dbReference>
<evidence type="ECO:0000256" key="5">
    <source>
        <dbReference type="ARBA" id="ARBA00022695"/>
    </source>
</evidence>
<evidence type="ECO:0000256" key="3">
    <source>
        <dbReference type="ARBA" id="ARBA00012417"/>
    </source>
</evidence>
<dbReference type="InterPro" id="IPR040982">
    <property type="entry name" value="DNA_pol3_finger"/>
</dbReference>
<evidence type="ECO:0000256" key="6">
    <source>
        <dbReference type="ARBA" id="ARBA00022705"/>
    </source>
</evidence>
<feature type="domain" description="OB" evidence="9">
    <location>
        <begin position="837"/>
        <end position="910"/>
    </location>
</feature>
<evidence type="ECO:0000259" key="12">
    <source>
        <dbReference type="Pfam" id="PF17657"/>
    </source>
</evidence>
<feature type="domain" description="DNA polymerase helix-hairpin-helix motif" evidence="11">
    <location>
        <begin position="640"/>
        <end position="727"/>
    </location>
</feature>
<dbReference type="InterPro" id="IPR011708">
    <property type="entry name" value="DNA_pol3_alpha_NTPase_dom"/>
</dbReference>
<dbReference type="Gene3D" id="1.10.10.1600">
    <property type="entry name" value="Bacterial DNA polymerase III alpha subunit, thumb domain"/>
    <property type="match status" value="1"/>
</dbReference>
<feature type="non-terminal residue" evidence="13">
    <location>
        <position position="1"/>
    </location>
</feature>
<comment type="catalytic activity">
    <reaction evidence="8">
        <text>DNA(n) + a 2'-deoxyribonucleoside 5'-triphosphate = DNA(n+1) + diphosphate</text>
        <dbReference type="Rhea" id="RHEA:22508"/>
        <dbReference type="Rhea" id="RHEA-COMP:17339"/>
        <dbReference type="Rhea" id="RHEA-COMP:17340"/>
        <dbReference type="ChEBI" id="CHEBI:33019"/>
        <dbReference type="ChEBI" id="CHEBI:61560"/>
        <dbReference type="ChEBI" id="CHEBI:173112"/>
        <dbReference type="EC" id="2.7.7.7"/>
    </reaction>
</comment>
<dbReference type="InterPro" id="IPR004805">
    <property type="entry name" value="DnaE2/DnaE/PolC"/>
</dbReference>
<keyword evidence="5 13" id="KW-0548">Nucleotidyltransferase</keyword>
<evidence type="ECO:0000256" key="2">
    <source>
        <dbReference type="ARBA" id="ARBA00009496"/>
    </source>
</evidence>
<dbReference type="EC" id="2.7.7.7" evidence="3"/>
<dbReference type="PANTHER" id="PTHR32294:SF0">
    <property type="entry name" value="DNA POLYMERASE III SUBUNIT ALPHA"/>
    <property type="match status" value="1"/>
</dbReference>
<dbReference type="NCBIfam" id="NF004226">
    <property type="entry name" value="PRK05673.1"/>
    <property type="match status" value="1"/>
</dbReference>
<dbReference type="Gene3D" id="3.20.20.140">
    <property type="entry name" value="Metal-dependent hydrolases"/>
    <property type="match status" value="1"/>
</dbReference>
<evidence type="ECO:0000313" key="14">
    <source>
        <dbReference type="Proteomes" id="UP000823913"/>
    </source>
</evidence>
<evidence type="ECO:0000259" key="11">
    <source>
        <dbReference type="Pfam" id="PF14579"/>
    </source>
</evidence>
<dbReference type="InterPro" id="IPR004365">
    <property type="entry name" value="NA-bd_OB_tRNA"/>
</dbReference>
<dbReference type="Pfam" id="PF17657">
    <property type="entry name" value="DNA_pol3_finger"/>
    <property type="match status" value="1"/>
</dbReference>
<dbReference type="EMBL" id="DVHK01000077">
    <property type="protein sequence ID" value="HIR67098.1"/>
    <property type="molecule type" value="Genomic_DNA"/>
</dbReference>
<evidence type="ECO:0000256" key="4">
    <source>
        <dbReference type="ARBA" id="ARBA00022679"/>
    </source>
</evidence>
<feature type="domain" description="DNA polymerase III alpha subunit finger" evidence="12">
    <location>
        <begin position="392"/>
        <end position="551"/>
    </location>
</feature>
<evidence type="ECO:0000256" key="7">
    <source>
        <dbReference type="ARBA" id="ARBA00022932"/>
    </source>
</evidence>
<accession>A0A9D1E649</accession>
<sequence length="1003" mass="112610">VTNDAHYLTREDAEMQDVLMCIQMKKTLDDPKRMKFDTQEFYFKSGDEMAALFSAYPEAISNTRVIADKVTEPAFNLDKKGYPIRDTSLIPGYTPPDGSTPPEYLRKLTADGLKRRYGEVTKRELDRAEYELGVIIGMGFAEYYLIVWDFINWSKANGIPVGPGRGSGVSSIVAYAIGITDVEPLQYDLLFERFLNPDRVSMPDFDIDFCTDRRSETIEYVRQKYHPENVCQIVTFGTMAAKNSIKDVGRVMRVPYSETDRLTKIMDGKTSIGDLLGRRIEGARATYEAETDPDKKADAEGKLNDLKAARNNEFCEIYETDVTLRRVIDMAMQIEGMPRQTGMHAAGVVICRKKIADNVPLSRNGEDITTQFVAKEIEALGMLKMDFLALVTLTDIKKCIDYIRENHGIDVDFHKIGYTDAGAYSLISEGDTDGVFQLEAGGMKKFMRQLKPDCLEDLIAGVSLYRPGPMRFIDSFCNRKHGIEPIAYDCPEEEKILKVTYGIPVYQEQVMQIFQYLAGFSLGEADLVRRAMGKKDKKTLMAQKEKFINGGISDTNGSTIVGCVKNGISAEVAAKIFADMEGFASYAFNKSHAAAYATLAYQTAWLKKYYIKEFICALLNNRLNKIEEITKYVLYLKDKGIKVLPPDINKSKTVFSVQDGGVRFGLSALKGTGQSAIDDVIAEREKNGEFKDFPDFVLRCAPFVNKRIIEGLILAGAFDSMGIARSRLFAVYDEVYSRATGISKQKNGDQMSLFGEFIEEEKIEVEYPDIPEYDVMDKLSKEKQVLGVYVSGHPFDKYKSAFKDKNFNCSMLEYTEDEDGNRTYTQVEQGMQVEMGGIISAYRRTTTKRTGAIMAFVTVEDVYGSVECVAFPAIFERAKAAIANDKIVTVRGKLDLDGGKEPSIILDDLKEFDVEAFEGRAGTVKQTVKKDIKQPILWLNATSLSDVDFDDFVSMLSNYEGETTCAIVRGNKKYKLPHGINYCRGLLAELGGFILDKDIKYIE</sequence>
<dbReference type="Pfam" id="PF01336">
    <property type="entry name" value="tRNA_anti-codon"/>
    <property type="match status" value="1"/>
</dbReference>
<dbReference type="Pfam" id="PF14579">
    <property type="entry name" value="HHH_6"/>
    <property type="match status" value="1"/>
</dbReference>
<dbReference type="AlphaFoldDB" id="A0A9D1E649"/>
<dbReference type="GO" id="GO:0008408">
    <property type="term" value="F:3'-5' exonuclease activity"/>
    <property type="evidence" value="ECO:0007669"/>
    <property type="project" value="InterPro"/>
</dbReference>
<dbReference type="GO" id="GO:0003676">
    <property type="term" value="F:nucleic acid binding"/>
    <property type="evidence" value="ECO:0007669"/>
    <property type="project" value="InterPro"/>
</dbReference>
<keyword evidence="4 13" id="KW-0808">Transferase</keyword>